<evidence type="ECO:0000313" key="6">
    <source>
        <dbReference type="EMBL" id="RZC38988.1"/>
    </source>
</evidence>
<dbReference type="PANTHER" id="PTHR10009:SF6">
    <property type="entry name" value="FI16876P1"/>
    <property type="match status" value="1"/>
</dbReference>
<evidence type="ECO:0000256" key="2">
    <source>
        <dbReference type="ARBA" id="ARBA00009127"/>
    </source>
</evidence>
<comment type="caution">
    <text evidence="6">The sequence shown here is derived from an EMBL/GenBank/DDBJ whole genome shotgun (WGS) entry which is preliminary data.</text>
</comment>
<keyword evidence="3" id="KW-0964">Secreted</keyword>
<comment type="similarity">
    <text evidence="2">Belongs to the major royal jelly protein family.</text>
</comment>
<comment type="subcellular location">
    <subcellularLocation>
        <location evidence="1">Secreted</location>
    </subcellularLocation>
</comment>
<evidence type="ECO:0000256" key="4">
    <source>
        <dbReference type="ARBA" id="ARBA00022729"/>
    </source>
</evidence>
<evidence type="ECO:0000256" key="1">
    <source>
        <dbReference type="ARBA" id="ARBA00004613"/>
    </source>
</evidence>
<dbReference type="InterPro" id="IPR017996">
    <property type="entry name" value="MRJP/yellow-related"/>
</dbReference>
<dbReference type="InterPro" id="IPR011042">
    <property type="entry name" value="6-blade_b-propeller_TolB-like"/>
</dbReference>
<evidence type="ECO:0000256" key="3">
    <source>
        <dbReference type="ARBA" id="ARBA00022525"/>
    </source>
</evidence>
<dbReference type="GO" id="GO:0005576">
    <property type="term" value="C:extracellular region"/>
    <property type="evidence" value="ECO:0007669"/>
    <property type="project" value="UniProtKB-SubCell"/>
</dbReference>
<evidence type="ECO:0000313" key="7">
    <source>
        <dbReference type="Proteomes" id="UP000292052"/>
    </source>
</evidence>
<dbReference type="AlphaFoldDB" id="A0A482W361"/>
<protein>
    <submittedName>
        <fullName evidence="6">MRJP domain containing protein</fullName>
    </submittedName>
</protein>
<dbReference type="OrthoDB" id="6583604at2759"/>
<sequence length="375" mass="40951">MWGPSIFALLALFIAGTNSDCGRNLLPDLSYKLSGTNLAFPCEATKNIYLQTGRYVPKHVIGTRIQLFKDDAIVALPRLKHGVPFTLAKFSLKGRGCHATLEPFPCWSIQEEGNCNALQNVIDICLDPMEILWILDLGICNTLEQPVRRCPPKIVGVNANNGLVLKVVDLTPFMTPQSRFQYMIVDYAPDGRAFVYASDAGTGGILVYDVIAGKGYRVVLPAAVSAGGCKDVLYIALARKTCGNVLYFTYLSSPRLFSIKVSYLQKGQTNGAIVDVGAKPPGTKIVLLGTDNGAALFFRYKGESDIYIWNSDTAFKPENFLLVQKGGDCKLATQVVPGYKRLMWAIESNFHDYISNTVGCLGASMAVHPLIKTCD</sequence>
<dbReference type="Gene3D" id="2.120.10.30">
    <property type="entry name" value="TolB, C-terminal domain"/>
    <property type="match status" value="1"/>
</dbReference>
<feature type="chain" id="PRO_5019762083" evidence="5">
    <location>
        <begin position="20"/>
        <end position="375"/>
    </location>
</feature>
<dbReference type="Proteomes" id="UP000292052">
    <property type="component" value="Unassembled WGS sequence"/>
</dbReference>
<proteinExistence type="inferred from homology"/>
<dbReference type="STRING" id="1661398.A0A482W361"/>
<keyword evidence="7" id="KW-1185">Reference proteome</keyword>
<evidence type="ECO:0000256" key="5">
    <source>
        <dbReference type="SAM" id="SignalP"/>
    </source>
</evidence>
<dbReference type="Pfam" id="PF03022">
    <property type="entry name" value="MRJP"/>
    <property type="match status" value="1"/>
</dbReference>
<accession>A0A482W361</accession>
<gene>
    <name evidence="6" type="ORF">BDFB_004425</name>
</gene>
<reference evidence="6 7" key="1">
    <citation type="submission" date="2017-03" db="EMBL/GenBank/DDBJ databases">
        <title>Genome of the blue death feigning beetle - Asbolus verrucosus.</title>
        <authorList>
            <person name="Rider S.D."/>
        </authorList>
    </citation>
    <scope>NUCLEOTIDE SEQUENCE [LARGE SCALE GENOMIC DNA]</scope>
    <source>
        <strain evidence="6">Butters</strain>
        <tissue evidence="6">Head and leg muscle</tissue>
    </source>
</reference>
<dbReference type="SUPFAM" id="SSF75011">
    <property type="entry name" value="3-carboxy-cis,cis-mucoante lactonizing enzyme"/>
    <property type="match status" value="1"/>
</dbReference>
<dbReference type="EMBL" id="QDEB01038222">
    <property type="protein sequence ID" value="RZC38988.1"/>
    <property type="molecule type" value="Genomic_DNA"/>
</dbReference>
<keyword evidence="4 5" id="KW-0732">Signal</keyword>
<dbReference type="PANTHER" id="PTHR10009">
    <property type="entry name" value="PROTEIN YELLOW-RELATED"/>
    <property type="match status" value="1"/>
</dbReference>
<organism evidence="6 7">
    <name type="scientific">Asbolus verrucosus</name>
    <name type="common">Desert ironclad beetle</name>
    <dbReference type="NCBI Taxonomy" id="1661398"/>
    <lineage>
        <taxon>Eukaryota</taxon>
        <taxon>Metazoa</taxon>
        <taxon>Ecdysozoa</taxon>
        <taxon>Arthropoda</taxon>
        <taxon>Hexapoda</taxon>
        <taxon>Insecta</taxon>
        <taxon>Pterygota</taxon>
        <taxon>Neoptera</taxon>
        <taxon>Endopterygota</taxon>
        <taxon>Coleoptera</taxon>
        <taxon>Polyphaga</taxon>
        <taxon>Cucujiformia</taxon>
        <taxon>Tenebrionidae</taxon>
        <taxon>Pimeliinae</taxon>
        <taxon>Asbolus</taxon>
    </lineage>
</organism>
<name>A0A482W361_ASBVE</name>
<feature type="signal peptide" evidence="5">
    <location>
        <begin position="1"/>
        <end position="19"/>
    </location>
</feature>